<dbReference type="Gene3D" id="2.60.40.10">
    <property type="entry name" value="Immunoglobulins"/>
    <property type="match status" value="1"/>
</dbReference>
<dbReference type="NCBIfam" id="TIGR04183">
    <property type="entry name" value="Por_Secre_tail"/>
    <property type="match status" value="1"/>
</dbReference>
<evidence type="ECO:0000313" key="3">
    <source>
        <dbReference type="Proteomes" id="UP000753961"/>
    </source>
</evidence>
<dbReference type="InterPro" id="IPR026444">
    <property type="entry name" value="Secre_tail"/>
</dbReference>
<protein>
    <submittedName>
        <fullName evidence="2">T9SS type A sorting domain-containing protein</fullName>
    </submittedName>
</protein>
<dbReference type="Pfam" id="PF18962">
    <property type="entry name" value="Por_Secre_tail"/>
    <property type="match status" value="1"/>
</dbReference>
<dbReference type="RefSeq" id="WP_222578918.1">
    <property type="nucleotide sequence ID" value="NZ_JAHVHU010000005.1"/>
</dbReference>
<name>A0A953HLP8_9BACT</name>
<keyword evidence="3" id="KW-1185">Reference proteome</keyword>
<organism evidence="2 3">
    <name type="scientific">Membranihabitans marinus</name>
    <dbReference type="NCBI Taxonomy" id="1227546"/>
    <lineage>
        <taxon>Bacteria</taxon>
        <taxon>Pseudomonadati</taxon>
        <taxon>Bacteroidota</taxon>
        <taxon>Saprospiria</taxon>
        <taxon>Saprospirales</taxon>
        <taxon>Saprospiraceae</taxon>
        <taxon>Membranihabitans</taxon>
    </lineage>
</organism>
<dbReference type="InterPro" id="IPR013783">
    <property type="entry name" value="Ig-like_fold"/>
</dbReference>
<feature type="domain" description="Secretion system C-terminal sorting" evidence="1">
    <location>
        <begin position="106"/>
        <end position="173"/>
    </location>
</feature>
<evidence type="ECO:0000313" key="2">
    <source>
        <dbReference type="EMBL" id="MBY5957394.1"/>
    </source>
</evidence>
<proteinExistence type="predicted"/>
<accession>A0A953HLP8</accession>
<comment type="caution">
    <text evidence="2">The sequence shown here is derived from an EMBL/GenBank/DDBJ whole genome shotgun (WGS) entry which is preliminary data.</text>
</comment>
<dbReference type="AlphaFoldDB" id="A0A953HLP8"/>
<sequence>MELINFSVKVVGSQGVLLNWETASELNNDYFAVERSNDGRNWKTLAELKGAGTSSDIQNYDYIDPSPVHGISYYRLRQTDFDGTFKYSKTRTVDFEFENHESKLVVYPNPAQNTIQVFTGKREQRSDITVYNMFGHEMMSVKNIQKSSDPIVSVDISSLQNGVYIVKTGQSVTKFYKN</sequence>
<dbReference type="Proteomes" id="UP000753961">
    <property type="component" value="Unassembled WGS sequence"/>
</dbReference>
<dbReference type="EMBL" id="JAHVHU010000005">
    <property type="protein sequence ID" value="MBY5957394.1"/>
    <property type="molecule type" value="Genomic_DNA"/>
</dbReference>
<evidence type="ECO:0000259" key="1">
    <source>
        <dbReference type="Pfam" id="PF18962"/>
    </source>
</evidence>
<reference evidence="2" key="1">
    <citation type="submission" date="2021-06" db="EMBL/GenBank/DDBJ databases">
        <title>44 bacteria genomes isolated from Dapeng, Shenzhen.</title>
        <authorList>
            <person name="Zheng W."/>
            <person name="Yu S."/>
            <person name="Huang Y."/>
        </authorList>
    </citation>
    <scope>NUCLEOTIDE SEQUENCE</scope>
    <source>
        <strain evidence="2">DP5N28-2</strain>
    </source>
</reference>
<gene>
    <name evidence="2" type="ORF">KUV50_04545</name>
</gene>